<feature type="transmembrane region" description="Helical" evidence="8">
    <location>
        <begin position="270"/>
        <end position="289"/>
    </location>
</feature>
<keyword evidence="5 8" id="KW-0812">Transmembrane</keyword>
<evidence type="ECO:0000256" key="5">
    <source>
        <dbReference type="ARBA" id="ARBA00022692"/>
    </source>
</evidence>
<dbReference type="CDD" id="cd06261">
    <property type="entry name" value="TM_PBP2"/>
    <property type="match status" value="1"/>
</dbReference>
<dbReference type="GO" id="GO:0055085">
    <property type="term" value="P:transmembrane transport"/>
    <property type="evidence" value="ECO:0007669"/>
    <property type="project" value="InterPro"/>
</dbReference>
<evidence type="ECO:0000256" key="3">
    <source>
        <dbReference type="ARBA" id="ARBA00022448"/>
    </source>
</evidence>
<feature type="transmembrane region" description="Helical" evidence="8">
    <location>
        <begin position="164"/>
        <end position="186"/>
    </location>
</feature>
<dbReference type="AlphaFoldDB" id="A0A1H4WWY8"/>
<feature type="domain" description="ABC transmembrane type-1" evidence="9">
    <location>
        <begin position="77"/>
        <end position="285"/>
    </location>
</feature>
<evidence type="ECO:0000313" key="11">
    <source>
        <dbReference type="Proteomes" id="UP000198992"/>
    </source>
</evidence>
<comment type="subcellular location">
    <subcellularLocation>
        <location evidence="1">Cell membrane</location>
        <topology evidence="1">Multi-pass membrane protein</topology>
    </subcellularLocation>
</comment>
<keyword evidence="7 8" id="KW-0472">Membrane</keyword>
<keyword evidence="6 8" id="KW-1133">Transmembrane helix</keyword>
<dbReference type="Proteomes" id="UP000198992">
    <property type="component" value="Unassembled WGS sequence"/>
</dbReference>
<evidence type="ECO:0000256" key="2">
    <source>
        <dbReference type="ARBA" id="ARBA00007069"/>
    </source>
</evidence>
<evidence type="ECO:0000313" key="10">
    <source>
        <dbReference type="EMBL" id="SEC97866.1"/>
    </source>
</evidence>
<accession>A0A1H4WWY8</accession>
<name>A0A1H4WWY8_9BRAD</name>
<dbReference type="InterPro" id="IPR000515">
    <property type="entry name" value="MetI-like"/>
</dbReference>
<feature type="transmembrane region" description="Helical" evidence="8">
    <location>
        <begin position="207"/>
        <end position="236"/>
    </location>
</feature>
<dbReference type="InterPro" id="IPR035906">
    <property type="entry name" value="MetI-like_sf"/>
</dbReference>
<dbReference type="EMBL" id="FNTH01000001">
    <property type="protein sequence ID" value="SEC97866.1"/>
    <property type="molecule type" value="Genomic_DNA"/>
</dbReference>
<organism evidence="10 11">
    <name type="scientific">Bradyrhizobium erythrophlei</name>
    <dbReference type="NCBI Taxonomy" id="1437360"/>
    <lineage>
        <taxon>Bacteria</taxon>
        <taxon>Pseudomonadati</taxon>
        <taxon>Pseudomonadota</taxon>
        <taxon>Alphaproteobacteria</taxon>
        <taxon>Hyphomicrobiales</taxon>
        <taxon>Nitrobacteraceae</taxon>
        <taxon>Bradyrhizobium</taxon>
    </lineage>
</organism>
<feature type="transmembrane region" description="Helical" evidence="8">
    <location>
        <begin position="113"/>
        <end position="137"/>
    </location>
</feature>
<feature type="transmembrane region" description="Helical" evidence="8">
    <location>
        <begin position="26"/>
        <end position="48"/>
    </location>
</feature>
<protein>
    <submittedName>
        <fullName evidence="10">Putative spermidine/putrescine transport system permease protein</fullName>
    </submittedName>
</protein>
<gene>
    <name evidence="10" type="ORF">SAMN05444164_3281</name>
</gene>
<proteinExistence type="inferred from homology"/>
<keyword evidence="4" id="KW-1003">Cell membrane</keyword>
<comment type="similarity">
    <text evidence="2">Belongs to the binding-protein-dependent transport system permease family. CysTW subfamily.</text>
</comment>
<evidence type="ECO:0000256" key="6">
    <source>
        <dbReference type="ARBA" id="ARBA00022989"/>
    </source>
</evidence>
<evidence type="ECO:0000259" key="9">
    <source>
        <dbReference type="PROSITE" id="PS50928"/>
    </source>
</evidence>
<dbReference type="GO" id="GO:0005886">
    <property type="term" value="C:plasma membrane"/>
    <property type="evidence" value="ECO:0007669"/>
    <property type="project" value="UniProtKB-SubCell"/>
</dbReference>
<evidence type="ECO:0000256" key="4">
    <source>
        <dbReference type="ARBA" id="ARBA00022475"/>
    </source>
</evidence>
<dbReference type="Gene3D" id="1.10.3720.10">
    <property type="entry name" value="MetI-like"/>
    <property type="match status" value="1"/>
</dbReference>
<sequence>MNIRAFRLRRGFVVDRFRGWDPELSFVSALVLSMPLIVLLVLLVLFPISQVLMLPLEAGGLRQLASFFRVPSNVRALEYTVLISLAVTFGTIILAAPLAWTLRMPGSTLWKSIVWLAVLAPLWMNIVIKTYAFMIILGRHGILSEAVQALRLTSEPIDLLYTPWAVIVAMLHTMLPYGVLPLFVTFSTIDSDLVRAAESLGATRAGAIYSVVMPLSLVGILATGTIIFVICLGFYVTPVILGGAQSPYISTLVQGDLFLRFDTVGAATDSAVLTAVAGLIVILASWLLGGQNLKRALG</sequence>
<evidence type="ECO:0000256" key="8">
    <source>
        <dbReference type="SAM" id="Phobius"/>
    </source>
</evidence>
<evidence type="ECO:0000256" key="7">
    <source>
        <dbReference type="ARBA" id="ARBA00023136"/>
    </source>
</evidence>
<dbReference type="PANTHER" id="PTHR42929">
    <property type="entry name" value="INNER MEMBRANE ABC TRANSPORTER PERMEASE PROTEIN YDCU-RELATED-RELATED"/>
    <property type="match status" value="1"/>
</dbReference>
<evidence type="ECO:0000256" key="1">
    <source>
        <dbReference type="ARBA" id="ARBA00004651"/>
    </source>
</evidence>
<dbReference type="PROSITE" id="PS50928">
    <property type="entry name" value="ABC_TM1"/>
    <property type="match status" value="1"/>
</dbReference>
<dbReference type="PANTHER" id="PTHR42929:SF5">
    <property type="entry name" value="ABC TRANSPORTER PERMEASE PROTEIN"/>
    <property type="match status" value="1"/>
</dbReference>
<feature type="transmembrane region" description="Helical" evidence="8">
    <location>
        <begin position="79"/>
        <end position="101"/>
    </location>
</feature>
<keyword evidence="3" id="KW-0813">Transport</keyword>
<reference evidence="10 11" key="1">
    <citation type="submission" date="2016-10" db="EMBL/GenBank/DDBJ databases">
        <authorList>
            <person name="de Groot N.N."/>
        </authorList>
    </citation>
    <scope>NUCLEOTIDE SEQUENCE [LARGE SCALE GENOMIC DNA]</scope>
    <source>
        <strain evidence="10 11">MT12</strain>
    </source>
</reference>
<dbReference type="SUPFAM" id="SSF161098">
    <property type="entry name" value="MetI-like"/>
    <property type="match status" value="1"/>
</dbReference>